<dbReference type="GeneID" id="16997581"/>
<dbReference type="EMBL" id="AP006501">
    <property type="protein sequence ID" value="BAM82764.1"/>
    <property type="molecule type" value="Genomic_DNA"/>
</dbReference>
<feature type="region of interest" description="Disordered" evidence="1">
    <location>
        <begin position="130"/>
        <end position="171"/>
    </location>
</feature>
<feature type="compositionally biased region" description="Polar residues" evidence="1">
    <location>
        <begin position="343"/>
        <end position="354"/>
    </location>
</feature>
<accession>M1VBN2</accession>
<proteinExistence type="predicted"/>
<feature type="region of interest" description="Disordered" evidence="1">
    <location>
        <begin position="24"/>
        <end position="52"/>
    </location>
</feature>
<feature type="compositionally biased region" description="Basic and acidic residues" evidence="1">
    <location>
        <begin position="35"/>
        <end position="46"/>
    </location>
</feature>
<dbReference type="RefSeq" id="XP_005538800.1">
    <property type="nucleotide sequence ID" value="XM_005538743.1"/>
</dbReference>
<feature type="compositionally biased region" description="Polar residues" evidence="1">
    <location>
        <begin position="283"/>
        <end position="292"/>
    </location>
</feature>
<protein>
    <submittedName>
        <fullName evidence="2">Uncharacterized protein</fullName>
    </submittedName>
</protein>
<feature type="region of interest" description="Disordered" evidence="1">
    <location>
        <begin position="326"/>
        <end position="354"/>
    </location>
</feature>
<feature type="region of interest" description="Disordered" evidence="1">
    <location>
        <begin position="283"/>
        <end position="306"/>
    </location>
</feature>
<reference evidence="2 3" key="2">
    <citation type="journal article" date="2007" name="BMC Biol.">
        <title>A 100%-complete sequence reveals unusually simple genomic features in the hot-spring red alga Cyanidioschyzon merolae.</title>
        <authorList>
            <person name="Nozaki H."/>
            <person name="Takano H."/>
            <person name="Misumi O."/>
            <person name="Terasawa K."/>
            <person name="Matsuzaki M."/>
            <person name="Maruyama S."/>
            <person name="Nishida K."/>
            <person name="Yagisawa F."/>
            <person name="Yoshida Y."/>
            <person name="Fujiwara T."/>
            <person name="Takio S."/>
            <person name="Tamura K."/>
            <person name="Chung S.J."/>
            <person name="Nakamura S."/>
            <person name="Kuroiwa H."/>
            <person name="Tanaka K."/>
            <person name="Sato N."/>
            <person name="Kuroiwa T."/>
        </authorList>
    </citation>
    <scope>NUCLEOTIDE SEQUENCE [LARGE SCALE GENOMIC DNA]</scope>
    <source>
        <strain evidence="2 3">10D</strain>
    </source>
</reference>
<evidence type="ECO:0000313" key="3">
    <source>
        <dbReference type="Proteomes" id="UP000007014"/>
    </source>
</evidence>
<gene>
    <name evidence="2" type="ORF">CYME_CMS135C</name>
</gene>
<evidence type="ECO:0000313" key="2">
    <source>
        <dbReference type="EMBL" id="BAM82764.1"/>
    </source>
</evidence>
<name>M1VBN2_CYAM1</name>
<dbReference type="Proteomes" id="UP000007014">
    <property type="component" value="Chromosome 19"/>
</dbReference>
<feature type="region of interest" description="Disordered" evidence="1">
    <location>
        <begin position="417"/>
        <end position="438"/>
    </location>
</feature>
<keyword evidence="3" id="KW-1185">Reference proteome</keyword>
<dbReference type="Gramene" id="CMS135CT">
    <property type="protein sequence ID" value="CMS135CT"/>
    <property type="gene ID" value="CMS135C"/>
</dbReference>
<dbReference type="HOGENOM" id="CLU_626080_0_0_1"/>
<dbReference type="OrthoDB" id="10658947at2759"/>
<dbReference type="KEGG" id="cme:CYME_CMS135C"/>
<sequence length="438" mass="47701">MSNGGSPDRNSLHTVGRNVVLRVRRVGKGKQSVSADEHSSAGHEESEQPSEVSEFLPNSLLLILGQTNSSLSAGGAFQPIREMQRTLSAHADVDLQVSITDDEAAPTHKSLKLFPLRQYATDIRCEGQPESVEPAQVTGVQWTRSERARMKRSPSGCASSTETGAPASKPLEVEAERSLEHTVDAIGATRSWNWQEQRFYRLRNPRLLLDLVGQPLFVDIQLPPSGASYGQVRRRVQFADDDYDYYVSCDLLSSVQTDSADLDHSDASDSEIVIMVDEPVSTANAGQSASYGHSHEQSSVETQTHRSASVAPWSLLRSRIRRASSECGETVVTQDADADKCETSTQTSEGSNTDWWEDFEYRGEPYQADDLQPVNGISRDAAYAPGQGLATSTSTSPSIIAAAVTHSLRAWAAYGSDCHDSEEHSPCSSPAWSPDIDN</sequence>
<organism evidence="2 3">
    <name type="scientific">Cyanidioschyzon merolae (strain NIES-3377 / 10D)</name>
    <name type="common">Unicellular red alga</name>
    <dbReference type="NCBI Taxonomy" id="280699"/>
    <lineage>
        <taxon>Eukaryota</taxon>
        <taxon>Rhodophyta</taxon>
        <taxon>Bangiophyceae</taxon>
        <taxon>Cyanidiales</taxon>
        <taxon>Cyanidiaceae</taxon>
        <taxon>Cyanidioschyzon</taxon>
    </lineage>
</organism>
<dbReference type="AlphaFoldDB" id="M1VBN2"/>
<reference evidence="2 3" key="1">
    <citation type="journal article" date="2004" name="Nature">
        <title>Genome sequence of the ultrasmall unicellular red alga Cyanidioschyzon merolae 10D.</title>
        <authorList>
            <person name="Matsuzaki M."/>
            <person name="Misumi O."/>
            <person name="Shin-i T."/>
            <person name="Maruyama S."/>
            <person name="Takahara M."/>
            <person name="Miyagishima S."/>
            <person name="Mori T."/>
            <person name="Nishida K."/>
            <person name="Yagisawa F."/>
            <person name="Nishida K."/>
            <person name="Yoshida Y."/>
            <person name="Nishimura Y."/>
            <person name="Nakao S."/>
            <person name="Kobayashi T."/>
            <person name="Momoyama Y."/>
            <person name="Higashiyama T."/>
            <person name="Minoda A."/>
            <person name="Sano M."/>
            <person name="Nomoto H."/>
            <person name="Oishi K."/>
            <person name="Hayashi H."/>
            <person name="Ohta F."/>
            <person name="Nishizaka S."/>
            <person name="Haga S."/>
            <person name="Miura S."/>
            <person name="Morishita T."/>
            <person name="Kabeya Y."/>
            <person name="Terasawa K."/>
            <person name="Suzuki Y."/>
            <person name="Ishii Y."/>
            <person name="Asakawa S."/>
            <person name="Takano H."/>
            <person name="Ohta N."/>
            <person name="Kuroiwa H."/>
            <person name="Tanaka K."/>
            <person name="Shimizu N."/>
            <person name="Sugano S."/>
            <person name="Sato N."/>
            <person name="Nozaki H."/>
            <person name="Ogasawara N."/>
            <person name="Kohara Y."/>
            <person name="Kuroiwa T."/>
        </authorList>
    </citation>
    <scope>NUCLEOTIDE SEQUENCE [LARGE SCALE GENOMIC DNA]</scope>
    <source>
        <strain evidence="2 3">10D</strain>
    </source>
</reference>
<evidence type="ECO:0000256" key="1">
    <source>
        <dbReference type="SAM" id="MobiDB-lite"/>
    </source>
</evidence>